<reference evidence="2 3" key="2">
    <citation type="journal article" date="2023" name="Mol. Biol. Evol.">
        <title>Genomics of Secondarily Temperate Adaptation in the Only Non-Antarctic Icefish.</title>
        <authorList>
            <person name="Rivera-Colon A.G."/>
            <person name="Rayamajhi N."/>
            <person name="Minhas B.F."/>
            <person name="Madrigal G."/>
            <person name="Bilyk K.T."/>
            <person name="Yoon V."/>
            <person name="Hune M."/>
            <person name="Gregory S."/>
            <person name="Cheng C.H.C."/>
            <person name="Catchen J.M."/>
        </authorList>
    </citation>
    <scope>NUCLEOTIDE SEQUENCE [LARGE SCALE GENOMIC DNA]</scope>
    <source>
        <strain evidence="2">JMC-PN-2008</strain>
    </source>
</reference>
<reference evidence="2 3" key="1">
    <citation type="journal article" date="2023" name="Genes (Basel)">
        <title>Chromosome-Level Genome Assembly and Circadian Gene Repertoire of the Patagonia Blennie Eleginops maclovinus-The Closest Ancestral Proxy of Antarctic Cryonotothenioids.</title>
        <authorList>
            <person name="Cheng C.C."/>
            <person name="Rivera-Colon A.G."/>
            <person name="Minhas B.F."/>
            <person name="Wilson L."/>
            <person name="Rayamajhi N."/>
            <person name="Vargas-Chacoff L."/>
            <person name="Catchen J.M."/>
        </authorList>
    </citation>
    <scope>NUCLEOTIDE SEQUENCE [LARGE SCALE GENOMIC DNA]</scope>
    <source>
        <strain evidence="2">JMC-PN-2008</strain>
    </source>
</reference>
<dbReference type="AlphaFoldDB" id="A0AAN8A4M6"/>
<organism evidence="2 3">
    <name type="scientific">Eleginops maclovinus</name>
    <name type="common">Patagonian blennie</name>
    <name type="synonym">Eleginus maclovinus</name>
    <dbReference type="NCBI Taxonomy" id="56733"/>
    <lineage>
        <taxon>Eukaryota</taxon>
        <taxon>Metazoa</taxon>
        <taxon>Chordata</taxon>
        <taxon>Craniata</taxon>
        <taxon>Vertebrata</taxon>
        <taxon>Euteleostomi</taxon>
        <taxon>Actinopterygii</taxon>
        <taxon>Neopterygii</taxon>
        <taxon>Teleostei</taxon>
        <taxon>Neoteleostei</taxon>
        <taxon>Acanthomorphata</taxon>
        <taxon>Eupercaria</taxon>
        <taxon>Perciformes</taxon>
        <taxon>Notothenioidei</taxon>
        <taxon>Eleginopidae</taxon>
        <taxon>Eleginops</taxon>
    </lineage>
</organism>
<accession>A0AAN8A4M6</accession>
<proteinExistence type="predicted"/>
<feature type="region of interest" description="Disordered" evidence="1">
    <location>
        <begin position="1"/>
        <end position="23"/>
    </location>
</feature>
<dbReference type="EMBL" id="JAUZQC010000023">
    <property type="protein sequence ID" value="KAK5850093.1"/>
    <property type="molecule type" value="Genomic_DNA"/>
</dbReference>
<gene>
    <name evidence="2" type="ORF">PBY51_014372</name>
</gene>
<evidence type="ECO:0000256" key="1">
    <source>
        <dbReference type="SAM" id="MobiDB-lite"/>
    </source>
</evidence>
<name>A0AAN8A4M6_ELEMC</name>
<evidence type="ECO:0000313" key="2">
    <source>
        <dbReference type="EMBL" id="KAK5850093.1"/>
    </source>
</evidence>
<evidence type="ECO:0000313" key="3">
    <source>
        <dbReference type="Proteomes" id="UP001346869"/>
    </source>
</evidence>
<keyword evidence="3" id="KW-1185">Reference proteome</keyword>
<protein>
    <submittedName>
        <fullName evidence="2">Uncharacterized protein</fullName>
    </submittedName>
</protein>
<sequence length="80" mass="8529">MSLPAASSLFSPGKSPESSCPYQCSGSPLTACLGRILHDSSTEVAVICQHFNKIKPATRPPGGDAMGKDFLLIVIWQQRP</sequence>
<comment type="caution">
    <text evidence="2">The sequence shown here is derived from an EMBL/GenBank/DDBJ whole genome shotgun (WGS) entry which is preliminary data.</text>
</comment>
<dbReference type="Proteomes" id="UP001346869">
    <property type="component" value="Unassembled WGS sequence"/>
</dbReference>